<feature type="active site" evidence="8">
    <location>
        <position position="271"/>
    </location>
</feature>
<dbReference type="InterPro" id="IPR011050">
    <property type="entry name" value="Pectin_lyase_fold/virulence"/>
</dbReference>
<name>A0A9D5CX90_9LILI</name>
<dbReference type="Proteomes" id="UP001085076">
    <property type="component" value="Miscellaneous, Linkage group lg03"/>
</dbReference>
<sequence length="441" mass="46993">MPDTPAPSPSSISWSDHKNSTNSTNVSPAPAPAPAASPISISIHVFNVRSFGAVGDGVSDDTEAFKTAWDSACEAGPAVILAPKGYSFMIQSTIFTGPCQSSIVFQVEGVIVPPEGPDSWPKNIHRRQWLVFYKADDLTLHGGGLIDGRGEKWWNLPCKPHKGVNGSTLPGPCDSPVALRFFSSSNITLHGIKIINSPQFHVRFDNCKNILVDSISITSPAHSPNTDGIHVQNTSSVSIHNSVISNGDDCVSIGSGSFNVNINNVTCGPGHGISIGSLGKQNSHACVSNITVKNAVIKNSDNGVRIKTWQGGSGAVSSVLFQDIHMDNVRNPIIIDQYYCLSKGCPNQTAAVFVSDVTYSGIKGTYDVRSPPMHFGCSDTIPCTNITIGEVELLPAKGDKIADPFCWNVYGAMHTPTIPPVFCILDGLPRTIMDSDADKCY</sequence>
<dbReference type="PROSITE" id="PS00502">
    <property type="entry name" value="POLYGALACTURONASE"/>
    <property type="match status" value="1"/>
</dbReference>
<evidence type="ECO:0000256" key="9">
    <source>
        <dbReference type="RuleBase" id="RU361169"/>
    </source>
</evidence>
<comment type="similarity">
    <text evidence="2 9">Belongs to the glycosyl hydrolase 28 family.</text>
</comment>
<evidence type="ECO:0000313" key="12">
    <source>
        <dbReference type="Proteomes" id="UP001085076"/>
    </source>
</evidence>
<gene>
    <name evidence="11" type="ORF">J5N97_015464</name>
</gene>
<dbReference type="Pfam" id="PF00295">
    <property type="entry name" value="Glyco_hydro_28"/>
    <property type="match status" value="1"/>
</dbReference>
<dbReference type="EMBL" id="JAGGNH010000003">
    <property type="protein sequence ID" value="KAJ0979990.1"/>
    <property type="molecule type" value="Genomic_DNA"/>
</dbReference>
<feature type="compositionally biased region" description="Polar residues" evidence="10">
    <location>
        <begin position="9"/>
        <end position="26"/>
    </location>
</feature>
<dbReference type="OrthoDB" id="187139at2759"/>
<evidence type="ECO:0000256" key="1">
    <source>
        <dbReference type="ARBA" id="ARBA00004191"/>
    </source>
</evidence>
<accession>A0A9D5CX90</accession>
<dbReference type="FunFam" id="2.160.20.10:FF:000012">
    <property type="entry name" value="Polygalacturonase At1g48100 family"/>
    <property type="match status" value="1"/>
</dbReference>
<comment type="subcellular location">
    <subcellularLocation>
        <location evidence="1">Secreted</location>
        <location evidence="1">Cell wall</location>
    </subcellularLocation>
</comment>
<keyword evidence="4" id="KW-0964">Secreted</keyword>
<comment type="caution">
    <text evidence="11">The sequence shown here is derived from an EMBL/GenBank/DDBJ whole genome shotgun (WGS) entry which is preliminary data.</text>
</comment>
<evidence type="ECO:0000256" key="2">
    <source>
        <dbReference type="ARBA" id="ARBA00008834"/>
    </source>
</evidence>
<dbReference type="InterPro" id="IPR000743">
    <property type="entry name" value="Glyco_hydro_28"/>
</dbReference>
<evidence type="ECO:0000256" key="5">
    <source>
        <dbReference type="ARBA" id="ARBA00022801"/>
    </source>
</evidence>
<dbReference type="SMART" id="SM00710">
    <property type="entry name" value="PbH1"/>
    <property type="match status" value="7"/>
</dbReference>
<keyword evidence="6 9" id="KW-0326">Glycosidase</keyword>
<dbReference type="SUPFAM" id="SSF51126">
    <property type="entry name" value="Pectin lyase-like"/>
    <property type="match status" value="1"/>
</dbReference>
<feature type="region of interest" description="Disordered" evidence="10">
    <location>
        <begin position="1"/>
        <end position="31"/>
    </location>
</feature>
<keyword evidence="7" id="KW-0961">Cell wall biogenesis/degradation</keyword>
<dbReference type="GO" id="GO:0071555">
    <property type="term" value="P:cell wall organization"/>
    <property type="evidence" value="ECO:0007669"/>
    <property type="project" value="UniProtKB-KW"/>
</dbReference>
<evidence type="ECO:0000256" key="4">
    <source>
        <dbReference type="ARBA" id="ARBA00022525"/>
    </source>
</evidence>
<keyword evidence="12" id="KW-1185">Reference proteome</keyword>
<keyword evidence="3" id="KW-0134">Cell wall</keyword>
<dbReference type="InterPro" id="IPR012334">
    <property type="entry name" value="Pectin_lyas_fold"/>
</dbReference>
<keyword evidence="5 9" id="KW-0378">Hydrolase</keyword>
<evidence type="ECO:0000313" key="11">
    <source>
        <dbReference type="EMBL" id="KAJ0979990.1"/>
    </source>
</evidence>
<reference evidence="11" key="1">
    <citation type="submission" date="2021-03" db="EMBL/GenBank/DDBJ databases">
        <authorList>
            <person name="Li Z."/>
            <person name="Yang C."/>
        </authorList>
    </citation>
    <scope>NUCLEOTIDE SEQUENCE</scope>
    <source>
        <strain evidence="11">Dzin_1.0</strain>
        <tissue evidence="11">Leaf</tissue>
    </source>
</reference>
<evidence type="ECO:0000256" key="3">
    <source>
        <dbReference type="ARBA" id="ARBA00022512"/>
    </source>
</evidence>
<protein>
    <recommendedName>
        <fullName evidence="13">Polygalacturonase</fullName>
    </recommendedName>
</protein>
<dbReference type="Gene3D" id="2.160.20.10">
    <property type="entry name" value="Single-stranded right-handed beta-helix, Pectin lyase-like"/>
    <property type="match status" value="1"/>
</dbReference>
<evidence type="ECO:0000256" key="10">
    <source>
        <dbReference type="SAM" id="MobiDB-lite"/>
    </source>
</evidence>
<evidence type="ECO:0000256" key="6">
    <source>
        <dbReference type="ARBA" id="ARBA00023295"/>
    </source>
</evidence>
<organism evidence="11 12">
    <name type="scientific">Dioscorea zingiberensis</name>
    <dbReference type="NCBI Taxonomy" id="325984"/>
    <lineage>
        <taxon>Eukaryota</taxon>
        <taxon>Viridiplantae</taxon>
        <taxon>Streptophyta</taxon>
        <taxon>Embryophyta</taxon>
        <taxon>Tracheophyta</taxon>
        <taxon>Spermatophyta</taxon>
        <taxon>Magnoliopsida</taxon>
        <taxon>Liliopsida</taxon>
        <taxon>Dioscoreales</taxon>
        <taxon>Dioscoreaceae</taxon>
        <taxon>Dioscorea</taxon>
    </lineage>
</organism>
<dbReference type="GO" id="GO:0004650">
    <property type="term" value="F:polygalacturonase activity"/>
    <property type="evidence" value="ECO:0007669"/>
    <property type="project" value="InterPro"/>
</dbReference>
<reference evidence="11" key="2">
    <citation type="journal article" date="2022" name="Hortic Res">
        <title>The genome of Dioscorea zingiberensis sheds light on the biosynthesis, origin and evolution of the medicinally important diosgenin saponins.</title>
        <authorList>
            <person name="Li Y."/>
            <person name="Tan C."/>
            <person name="Li Z."/>
            <person name="Guo J."/>
            <person name="Li S."/>
            <person name="Chen X."/>
            <person name="Wang C."/>
            <person name="Dai X."/>
            <person name="Yang H."/>
            <person name="Song W."/>
            <person name="Hou L."/>
            <person name="Xu J."/>
            <person name="Tong Z."/>
            <person name="Xu A."/>
            <person name="Yuan X."/>
            <person name="Wang W."/>
            <person name="Yang Q."/>
            <person name="Chen L."/>
            <person name="Sun Z."/>
            <person name="Wang K."/>
            <person name="Pan B."/>
            <person name="Chen J."/>
            <person name="Bao Y."/>
            <person name="Liu F."/>
            <person name="Qi X."/>
            <person name="Gang D.R."/>
            <person name="Wen J."/>
            <person name="Li J."/>
        </authorList>
    </citation>
    <scope>NUCLEOTIDE SEQUENCE</scope>
    <source>
        <strain evidence="11">Dzin_1.0</strain>
    </source>
</reference>
<dbReference type="PANTHER" id="PTHR31375">
    <property type="match status" value="1"/>
</dbReference>
<evidence type="ECO:0000256" key="7">
    <source>
        <dbReference type="ARBA" id="ARBA00023316"/>
    </source>
</evidence>
<evidence type="ECO:0008006" key="13">
    <source>
        <dbReference type="Google" id="ProtNLM"/>
    </source>
</evidence>
<evidence type="ECO:0000256" key="8">
    <source>
        <dbReference type="PROSITE-ProRule" id="PRU10052"/>
    </source>
</evidence>
<proteinExistence type="inferred from homology"/>
<dbReference type="AlphaFoldDB" id="A0A9D5CX90"/>
<dbReference type="InterPro" id="IPR006626">
    <property type="entry name" value="PbH1"/>
</dbReference>
<dbReference type="GO" id="GO:0005975">
    <property type="term" value="P:carbohydrate metabolic process"/>
    <property type="evidence" value="ECO:0007669"/>
    <property type="project" value="InterPro"/>
</dbReference>